<protein>
    <submittedName>
        <fullName evidence="1">Sulfotransferase family protein</fullName>
    </submittedName>
</protein>
<dbReference type="AlphaFoldDB" id="A0A239PWW2"/>
<dbReference type="EMBL" id="FZQB01000007">
    <property type="protein sequence ID" value="SNT74422.1"/>
    <property type="molecule type" value="Genomic_DNA"/>
</dbReference>
<keyword evidence="2" id="KW-1185">Reference proteome</keyword>
<keyword evidence="1" id="KW-0808">Transferase</keyword>
<organism evidence="1 2">
    <name type="scientific">Paracoccus seriniphilus</name>
    <dbReference type="NCBI Taxonomy" id="184748"/>
    <lineage>
        <taxon>Bacteria</taxon>
        <taxon>Pseudomonadati</taxon>
        <taxon>Pseudomonadota</taxon>
        <taxon>Alphaproteobacteria</taxon>
        <taxon>Rhodobacterales</taxon>
        <taxon>Paracoccaceae</taxon>
        <taxon>Paracoccus</taxon>
    </lineage>
</organism>
<dbReference type="Gene3D" id="3.40.50.300">
    <property type="entry name" value="P-loop containing nucleotide triphosphate hydrolases"/>
    <property type="match status" value="1"/>
</dbReference>
<gene>
    <name evidence="1" type="ORF">SAMN05444959_107138</name>
</gene>
<evidence type="ECO:0000313" key="1">
    <source>
        <dbReference type="EMBL" id="SNT74422.1"/>
    </source>
</evidence>
<dbReference type="SUPFAM" id="SSF52540">
    <property type="entry name" value="P-loop containing nucleoside triphosphate hydrolases"/>
    <property type="match status" value="1"/>
</dbReference>
<dbReference type="InterPro" id="IPR027417">
    <property type="entry name" value="P-loop_NTPase"/>
</dbReference>
<reference evidence="1 2" key="1">
    <citation type="submission" date="2017-07" db="EMBL/GenBank/DDBJ databases">
        <authorList>
            <person name="Sun Z.S."/>
            <person name="Albrecht U."/>
            <person name="Echele G."/>
            <person name="Lee C.C."/>
        </authorList>
    </citation>
    <scope>NUCLEOTIDE SEQUENCE [LARGE SCALE GENOMIC DNA]</scope>
    <source>
        <strain evidence="1 2">DSM 14827</strain>
    </source>
</reference>
<dbReference type="Proteomes" id="UP000198307">
    <property type="component" value="Unassembled WGS sequence"/>
</dbReference>
<proteinExistence type="predicted"/>
<evidence type="ECO:0000313" key="2">
    <source>
        <dbReference type="Proteomes" id="UP000198307"/>
    </source>
</evidence>
<accession>A0A239PWW2</accession>
<name>A0A239PWW2_9RHOB</name>
<dbReference type="OrthoDB" id="7687351at2"/>
<dbReference type="GO" id="GO:0016740">
    <property type="term" value="F:transferase activity"/>
    <property type="evidence" value="ECO:0007669"/>
    <property type="project" value="UniProtKB-KW"/>
</dbReference>
<dbReference type="RefSeq" id="WP_089344549.1">
    <property type="nucleotide sequence ID" value="NZ_CP067129.1"/>
</dbReference>
<sequence length="194" mass="22170">MLIFWKHRLVFLATPKTGSTAIEVALESLASGSLQRPAPLKHSDFHAYHHFIGPWLKRQSGVEFDTVALMREPVEWLRSWYRFKLRDDLEDPQEGITGISFDDFVGQYVAGSGAAARGIGSQSDFLTCAQGRVDRIFRYEQIDDFVHFLEDRMDCRIELPRVNVPPAVETDLPPSREQELRAMLSRDLTLYASL</sequence>